<dbReference type="EMBL" id="JACTNZ010000009">
    <property type="protein sequence ID" value="KAG5532433.1"/>
    <property type="molecule type" value="Genomic_DNA"/>
</dbReference>
<evidence type="ECO:0000313" key="1">
    <source>
        <dbReference type="EMBL" id="KAG5532433.1"/>
    </source>
</evidence>
<dbReference type="Proteomes" id="UP000823749">
    <property type="component" value="Chromosome 3"/>
</dbReference>
<proteinExistence type="predicted"/>
<reference evidence="2" key="1">
    <citation type="submission" date="2020-08" db="EMBL/GenBank/DDBJ databases">
        <title>Plant Genome Project.</title>
        <authorList>
            <person name="Zhang R.-G."/>
        </authorList>
    </citation>
    <scope>NUCLEOTIDE SEQUENCE</scope>
    <source>
        <strain evidence="2">WSP0</strain>
        <tissue evidence="2">Leaf</tissue>
    </source>
</reference>
<protein>
    <recommendedName>
        <fullName evidence="4">Transmembrane protein</fullName>
    </recommendedName>
</protein>
<sequence length="142" mass="16036">MECFVFVCFFSGYFRPFLRLFFQSGFLFSGLGFPQIRRVRWWANNFASSFSCVWFGLVGASDPVVCPLWLRSCVGLSTVALPWPKLRVPAGVCSVGVVSTPTKEFHFVFLLRGFAGVLAMDYCFGEDRFLCAALITSFRVCF</sequence>
<evidence type="ECO:0000313" key="3">
    <source>
        <dbReference type="Proteomes" id="UP000823749"/>
    </source>
</evidence>
<keyword evidence="3" id="KW-1185">Reference proteome</keyword>
<organism evidence="2 3">
    <name type="scientific">Rhododendron griersonianum</name>
    <dbReference type="NCBI Taxonomy" id="479676"/>
    <lineage>
        <taxon>Eukaryota</taxon>
        <taxon>Viridiplantae</taxon>
        <taxon>Streptophyta</taxon>
        <taxon>Embryophyta</taxon>
        <taxon>Tracheophyta</taxon>
        <taxon>Spermatophyta</taxon>
        <taxon>Magnoliopsida</taxon>
        <taxon>eudicotyledons</taxon>
        <taxon>Gunneridae</taxon>
        <taxon>Pentapetalae</taxon>
        <taxon>asterids</taxon>
        <taxon>Ericales</taxon>
        <taxon>Ericaceae</taxon>
        <taxon>Ericoideae</taxon>
        <taxon>Rhodoreae</taxon>
        <taxon>Rhododendron</taxon>
    </lineage>
</organism>
<dbReference type="EMBL" id="JACTNZ010000003">
    <property type="protein sequence ID" value="KAG5558271.1"/>
    <property type="molecule type" value="Genomic_DNA"/>
</dbReference>
<comment type="caution">
    <text evidence="2">The sequence shown here is derived from an EMBL/GenBank/DDBJ whole genome shotgun (WGS) entry which is preliminary data.</text>
</comment>
<dbReference type="AlphaFoldDB" id="A0AAV6L0T8"/>
<gene>
    <name evidence="2" type="ORF">RHGRI_008265</name>
    <name evidence="1" type="ORF">RHGRI_026912</name>
</gene>
<accession>A0AAV6L0T8</accession>
<dbReference type="Proteomes" id="UP000823749">
    <property type="component" value="Chromosome 9"/>
</dbReference>
<evidence type="ECO:0008006" key="4">
    <source>
        <dbReference type="Google" id="ProtNLM"/>
    </source>
</evidence>
<name>A0AAV6L0T8_9ERIC</name>
<evidence type="ECO:0000313" key="2">
    <source>
        <dbReference type="EMBL" id="KAG5558271.1"/>
    </source>
</evidence>